<organism evidence="1 2">
    <name type="scientific">Coprinellus micaceus</name>
    <name type="common">Glistening ink-cap mushroom</name>
    <name type="synonym">Coprinus micaceus</name>
    <dbReference type="NCBI Taxonomy" id="71717"/>
    <lineage>
        <taxon>Eukaryota</taxon>
        <taxon>Fungi</taxon>
        <taxon>Dikarya</taxon>
        <taxon>Basidiomycota</taxon>
        <taxon>Agaricomycotina</taxon>
        <taxon>Agaricomycetes</taxon>
        <taxon>Agaricomycetidae</taxon>
        <taxon>Agaricales</taxon>
        <taxon>Agaricineae</taxon>
        <taxon>Psathyrellaceae</taxon>
        <taxon>Coprinellus</taxon>
    </lineage>
</organism>
<keyword evidence="2" id="KW-1185">Reference proteome</keyword>
<accession>A0A4Y7T9A7</accession>
<evidence type="ECO:0000313" key="1">
    <source>
        <dbReference type="EMBL" id="TEB30690.1"/>
    </source>
</evidence>
<proteinExistence type="predicted"/>
<sequence length="389" mass="43546">MHLTALNITDLIMGLFRGTLEVGPGDDIDTWDWAVLTGDTWKEHGAIVASFKRHLSSSIDRPPRDPSKKINSGYKAVEFLNYVYGMLPALLYGVLPEPYYGNFCKLVYGVRIICQRVITADELREAHRAFTEFVVDFEEIYVQRDASRIHFVRQCIHNLIHLCPETIRVGPLSLLAQWLMEHTIGNLGEEIKQPSNPYKNLSERGLRRAQTNAAISMLNLDPPPAPPKGSVELGDGYFLLNPTAPRVRPLSSSLSSQIVTFSNQIIDEYEDEEGNSQKDIFFGEVSYFFEAILNGESEGLAMVSLCDNPNSEILGRSRTTLWVTRLIPGQHVRCIPISVINSVVSLLPFPHIPGTLFLFENLGLDVTFLDSSLFSNGQDDADIDDDDTD</sequence>
<dbReference type="PANTHER" id="PTHR46579:SF1">
    <property type="entry name" value="F5_8 TYPE C DOMAIN-CONTAINING PROTEIN"/>
    <property type="match status" value="1"/>
</dbReference>
<dbReference type="AlphaFoldDB" id="A0A4Y7T9A7"/>
<comment type="caution">
    <text evidence="1">The sequence shown here is derived from an EMBL/GenBank/DDBJ whole genome shotgun (WGS) entry which is preliminary data.</text>
</comment>
<dbReference type="OrthoDB" id="2669721at2759"/>
<evidence type="ECO:0000313" key="2">
    <source>
        <dbReference type="Proteomes" id="UP000298030"/>
    </source>
</evidence>
<dbReference type="EMBL" id="QPFP01000022">
    <property type="protein sequence ID" value="TEB30690.1"/>
    <property type="molecule type" value="Genomic_DNA"/>
</dbReference>
<gene>
    <name evidence="1" type="ORF">FA13DRAFT_1755066</name>
</gene>
<dbReference type="STRING" id="71717.A0A4Y7T9A7"/>
<dbReference type="Proteomes" id="UP000298030">
    <property type="component" value="Unassembled WGS sequence"/>
</dbReference>
<protein>
    <submittedName>
        <fullName evidence="1">Uncharacterized protein</fullName>
    </submittedName>
</protein>
<reference evidence="1 2" key="1">
    <citation type="journal article" date="2019" name="Nat. Ecol. Evol.">
        <title>Megaphylogeny resolves global patterns of mushroom evolution.</title>
        <authorList>
            <person name="Varga T."/>
            <person name="Krizsan K."/>
            <person name="Foldi C."/>
            <person name="Dima B."/>
            <person name="Sanchez-Garcia M."/>
            <person name="Sanchez-Ramirez S."/>
            <person name="Szollosi G.J."/>
            <person name="Szarkandi J.G."/>
            <person name="Papp V."/>
            <person name="Albert L."/>
            <person name="Andreopoulos W."/>
            <person name="Angelini C."/>
            <person name="Antonin V."/>
            <person name="Barry K.W."/>
            <person name="Bougher N.L."/>
            <person name="Buchanan P."/>
            <person name="Buyck B."/>
            <person name="Bense V."/>
            <person name="Catcheside P."/>
            <person name="Chovatia M."/>
            <person name="Cooper J."/>
            <person name="Damon W."/>
            <person name="Desjardin D."/>
            <person name="Finy P."/>
            <person name="Geml J."/>
            <person name="Haridas S."/>
            <person name="Hughes K."/>
            <person name="Justo A."/>
            <person name="Karasinski D."/>
            <person name="Kautmanova I."/>
            <person name="Kiss B."/>
            <person name="Kocsube S."/>
            <person name="Kotiranta H."/>
            <person name="LaButti K.M."/>
            <person name="Lechner B.E."/>
            <person name="Liimatainen K."/>
            <person name="Lipzen A."/>
            <person name="Lukacs Z."/>
            <person name="Mihaltcheva S."/>
            <person name="Morgado L.N."/>
            <person name="Niskanen T."/>
            <person name="Noordeloos M.E."/>
            <person name="Ohm R.A."/>
            <person name="Ortiz-Santana B."/>
            <person name="Ovrebo C."/>
            <person name="Racz N."/>
            <person name="Riley R."/>
            <person name="Savchenko A."/>
            <person name="Shiryaev A."/>
            <person name="Soop K."/>
            <person name="Spirin V."/>
            <person name="Szebenyi C."/>
            <person name="Tomsovsky M."/>
            <person name="Tulloss R.E."/>
            <person name="Uehling J."/>
            <person name="Grigoriev I.V."/>
            <person name="Vagvolgyi C."/>
            <person name="Papp T."/>
            <person name="Martin F.M."/>
            <person name="Miettinen O."/>
            <person name="Hibbett D.S."/>
            <person name="Nagy L.G."/>
        </authorList>
    </citation>
    <scope>NUCLEOTIDE SEQUENCE [LARGE SCALE GENOMIC DNA]</scope>
    <source>
        <strain evidence="1 2">FP101781</strain>
    </source>
</reference>
<dbReference type="PANTHER" id="PTHR46579">
    <property type="entry name" value="F5/8 TYPE C DOMAIN-CONTAINING PROTEIN-RELATED"/>
    <property type="match status" value="1"/>
</dbReference>
<name>A0A4Y7T9A7_COPMI</name>